<gene>
    <name evidence="2" type="ORF">TNCT_459321</name>
</gene>
<evidence type="ECO:0000256" key="1">
    <source>
        <dbReference type="SAM" id="MobiDB-lite"/>
    </source>
</evidence>
<keyword evidence="3" id="KW-1185">Reference proteome</keyword>
<dbReference type="Proteomes" id="UP000887116">
    <property type="component" value="Unassembled WGS sequence"/>
</dbReference>
<feature type="region of interest" description="Disordered" evidence="1">
    <location>
        <begin position="42"/>
        <end position="64"/>
    </location>
</feature>
<evidence type="ECO:0000313" key="3">
    <source>
        <dbReference type="Proteomes" id="UP000887116"/>
    </source>
</evidence>
<reference evidence="2" key="1">
    <citation type="submission" date="2020-07" db="EMBL/GenBank/DDBJ databases">
        <title>Multicomponent nature underlies the extraordinary mechanical properties of spider dragline silk.</title>
        <authorList>
            <person name="Kono N."/>
            <person name="Nakamura H."/>
            <person name="Mori M."/>
            <person name="Yoshida Y."/>
            <person name="Ohtoshi R."/>
            <person name="Malay A.D."/>
            <person name="Moran D.A.P."/>
            <person name="Tomita M."/>
            <person name="Numata K."/>
            <person name="Arakawa K."/>
        </authorList>
    </citation>
    <scope>NUCLEOTIDE SEQUENCE</scope>
</reference>
<accession>A0A8X6LE49</accession>
<feature type="compositionally biased region" description="Basic and acidic residues" evidence="1">
    <location>
        <begin position="52"/>
        <end position="62"/>
    </location>
</feature>
<comment type="caution">
    <text evidence="2">The sequence shown here is derived from an EMBL/GenBank/DDBJ whole genome shotgun (WGS) entry which is preliminary data.</text>
</comment>
<evidence type="ECO:0000313" key="2">
    <source>
        <dbReference type="EMBL" id="GFR07496.1"/>
    </source>
</evidence>
<feature type="region of interest" description="Disordered" evidence="1">
    <location>
        <begin position="76"/>
        <end position="113"/>
    </location>
</feature>
<protein>
    <submittedName>
        <fullName evidence="2">Uncharacterized protein</fullName>
    </submittedName>
</protein>
<name>A0A8X6LE49_TRICU</name>
<dbReference type="OrthoDB" id="8123891at2759"/>
<dbReference type="EMBL" id="BMAO01006291">
    <property type="protein sequence ID" value="GFR07496.1"/>
    <property type="molecule type" value="Genomic_DNA"/>
</dbReference>
<organism evidence="2 3">
    <name type="scientific">Trichonephila clavata</name>
    <name type="common">Joro spider</name>
    <name type="synonym">Nephila clavata</name>
    <dbReference type="NCBI Taxonomy" id="2740835"/>
    <lineage>
        <taxon>Eukaryota</taxon>
        <taxon>Metazoa</taxon>
        <taxon>Ecdysozoa</taxon>
        <taxon>Arthropoda</taxon>
        <taxon>Chelicerata</taxon>
        <taxon>Arachnida</taxon>
        <taxon>Araneae</taxon>
        <taxon>Araneomorphae</taxon>
        <taxon>Entelegynae</taxon>
        <taxon>Araneoidea</taxon>
        <taxon>Nephilidae</taxon>
        <taxon>Trichonephila</taxon>
    </lineage>
</organism>
<dbReference type="AlphaFoldDB" id="A0A8X6LE49"/>
<sequence length="125" mass="14150">MKTRCLKSGEPHRTNDCPITKKIEDSVCINCHQHGNFTSDSKYPKFPKLKPKKGDTIKDKNKSQLAKYSNLIPGLSFEQAHNNNDPPPLSNIGTESPKLDTGEKSYKEVSPEKSKILRPLQKIRF</sequence>
<feature type="compositionally biased region" description="Basic and acidic residues" evidence="1">
    <location>
        <begin position="97"/>
        <end position="113"/>
    </location>
</feature>
<proteinExistence type="predicted"/>